<dbReference type="SMART" id="SM01356">
    <property type="entry name" value="AP4E_app_platf"/>
    <property type="match status" value="1"/>
</dbReference>
<evidence type="ECO:0000313" key="9">
    <source>
        <dbReference type="Proteomes" id="UP001557470"/>
    </source>
</evidence>
<feature type="region of interest" description="Disordered" evidence="6">
    <location>
        <begin position="272"/>
        <end position="318"/>
    </location>
</feature>
<dbReference type="SUPFAM" id="SSF48371">
    <property type="entry name" value="ARM repeat"/>
    <property type="match status" value="1"/>
</dbReference>
<proteinExistence type="inferred from homology"/>
<feature type="compositionally biased region" description="Basic and acidic residues" evidence="6">
    <location>
        <begin position="280"/>
        <end position="292"/>
    </location>
</feature>
<name>A0ABD0WAZ6_UMBPY</name>
<feature type="compositionally biased region" description="Basic and acidic residues" evidence="6">
    <location>
        <begin position="444"/>
        <end position="459"/>
    </location>
</feature>
<organism evidence="8 9">
    <name type="scientific">Umbra pygmaea</name>
    <name type="common">Eastern mudminnow</name>
    <dbReference type="NCBI Taxonomy" id="75934"/>
    <lineage>
        <taxon>Eukaryota</taxon>
        <taxon>Metazoa</taxon>
        <taxon>Chordata</taxon>
        <taxon>Craniata</taxon>
        <taxon>Vertebrata</taxon>
        <taxon>Euteleostomi</taxon>
        <taxon>Actinopterygii</taxon>
        <taxon>Neopterygii</taxon>
        <taxon>Teleostei</taxon>
        <taxon>Protacanthopterygii</taxon>
        <taxon>Esociformes</taxon>
        <taxon>Umbridae</taxon>
        <taxon>Umbra</taxon>
    </lineage>
</organism>
<evidence type="ECO:0000256" key="2">
    <source>
        <dbReference type="ARBA" id="ARBA00006613"/>
    </source>
</evidence>
<feature type="region of interest" description="Disordered" evidence="6">
    <location>
        <begin position="339"/>
        <end position="373"/>
    </location>
</feature>
<evidence type="ECO:0000256" key="6">
    <source>
        <dbReference type="SAM" id="MobiDB-lite"/>
    </source>
</evidence>
<feature type="region of interest" description="Disordered" evidence="6">
    <location>
        <begin position="229"/>
        <end position="257"/>
    </location>
</feature>
<evidence type="ECO:0000256" key="1">
    <source>
        <dbReference type="ARBA" id="ARBA00004308"/>
    </source>
</evidence>
<dbReference type="EMBL" id="JAGEUA010000008">
    <property type="protein sequence ID" value="KAL0968794.1"/>
    <property type="molecule type" value="Genomic_DNA"/>
</dbReference>
<evidence type="ECO:0000259" key="7">
    <source>
        <dbReference type="SMART" id="SM01356"/>
    </source>
</evidence>
<keyword evidence="3" id="KW-0813">Transport</keyword>
<dbReference type="GO" id="GO:0012505">
    <property type="term" value="C:endomembrane system"/>
    <property type="evidence" value="ECO:0007669"/>
    <property type="project" value="UniProtKB-SubCell"/>
</dbReference>
<sequence length="702" mass="76316">MNSVFCLGGDMIQPDIPNNFLRLLADGSDSVEEDQELRLFAVDSYVTLLQGETARLPQRFLQVISWVLGEFSHLRKDPDASWVMRLLAKLLDQKHISMETRSWILSAMTKLCSSPGCSVLAKDVGERFSGSLDTVLRQRAHELMILSQDAELRARVLPKEGRPEHLEVDSSLSFLDGFVSEALAAGAAPYKPPHQRQEELAQEKALTLEPYSLSLPVSLSACNITDRLTDRQSPTRLSISSGLSGNSNELSHKGGSTALKLDGVRRVWGKGGYQASQQHEAVDETPPPHEELPSPVQTLQSPPSQSKTPSPETDQDKRQLASSLFIGLESQSSVCLMGRAEPAPQRFRRKPRGGGSLSGASEPSSDSSHSSTGAALDNLLLSNTPDSTAVASQNGRAAATWQPNSQPTLGHPIANGNPTVQEAGVPISVIRANGTEAVVSPTDPETRADSNRVPGRVEDLPLSSHMPPELCGLARSELTRLCPDQDPSLALSACRVYTEEALVLVVFIHNNTDSALQQMALQLTSSELEISCASSRLLEEVKGQSVGVCQYSVVMKRISVRVELSGLLSYQRPPGQPQARPFSLSLSLKHFIRPLAVSTGEYGKMWLSFSHDVKQNLRLVTAGDRDPLSTTLDMLKEKLHLHVVDIIGSEGIVACRVLQGRSQPCLLHCRVHADALAVWLRSPVPELPDSLLYHCQKALTEA</sequence>
<feature type="domain" description="AP-4 complex subunit epsilon-1 C-terminal" evidence="7">
    <location>
        <begin position="593"/>
        <end position="700"/>
    </location>
</feature>
<comment type="subcellular location">
    <subcellularLocation>
        <location evidence="1">Endomembrane system</location>
    </subcellularLocation>
</comment>
<feature type="compositionally biased region" description="Low complexity" evidence="6">
    <location>
        <begin position="358"/>
        <end position="373"/>
    </location>
</feature>
<keyword evidence="4" id="KW-0653">Protein transport</keyword>
<evidence type="ECO:0000256" key="3">
    <source>
        <dbReference type="ARBA" id="ARBA00022448"/>
    </source>
</evidence>
<dbReference type="InterPro" id="IPR050840">
    <property type="entry name" value="Adaptor_Complx_Large_Subunit"/>
</dbReference>
<dbReference type="Proteomes" id="UP001557470">
    <property type="component" value="Unassembled WGS sequence"/>
</dbReference>
<dbReference type="InterPro" id="IPR028269">
    <property type="entry name" value="AP4E1_C"/>
</dbReference>
<feature type="region of interest" description="Disordered" evidence="6">
    <location>
        <begin position="385"/>
        <end position="412"/>
    </location>
</feature>
<dbReference type="Pfam" id="PF14807">
    <property type="entry name" value="AP4E_app_platf"/>
    <property type="match status" value="1"/>
</dbReference>
<dbReference type="InterPro" id="IPR011989">
    <property type="entry name" value="ARM-like"/>
</dbReference>
<keyword evidence="5" id="KW-0472">Membrane</keyword>
<dbReference type="GO" id="GO:0005737">
    <property type="term" value="C:cytoplasm"/>
    <property type="evidence" value="ECO:0007669"/>
    <property type="project" value="UniProtKB-ARBA"/>
</dbReference>
<dbReference type="AlphaFoldDB" id="A0ABD0WAZ6"/>
<feature type="compositionally biased region" description="Low complexity" evidence="6">
    <location>
        <begin position="297"/>
        <end position="312"/>
    </location>
</feature>
<comment type="similarity">
    <text evidence="2">Belongs to the adaptor complexes large subunit family.</text>
</comment>
<dbReference type="InterPro" id="IPR016024">
    <property type="entry name" value="ARM-type_fold"/>
</dbReference>
<dbReference type="PANTHER" id="PTHR22780">
    <property type="entry name" value="ADAPTIN, ALPHA/GAMMA/EPSILON"/>
    <property type="match status" value="1"/>
</dbReference>
<gene>
    <name evidence="8" type="ORF">UPYG_G00271970</name>
</gene>
<feature type="region of interest" description="Disordered" evidence="6">
    <location>
        <begin position="439"/>
        <end position="461"/>
    </location>
</feature>
<evidence type="ECO:0000256" key="4">
    <source>
        <dbReference type="ARBA" id="ARBA00022927"/>
    </source>
</evidence>
<feature type="compositionally biased region" description="Low complexity" evidence="6">
    <location>
        <begin position="237"/>
        <end position="249"/>
    </location>
</feature>
<protein>
    <recommendedName>
        <fullName evidence="7">AP-4 complex subunit epsilon-1 C-terminal domain-containing protein</fullName>
    </recommendedName>
</protein>
<keyword evidence="9" id="KW-1185">Reference proteome</keyword>
<feature type="compositionally biased region" description="Polar residues" evidence="6">
    <location>
        <begin position="385"/>
        <end position="408"/>
    </location>
</feature>
<comment type="caution">
    <text evidence="8">The sequence shown here is derived from an EMBL/GenBank/DDBJ whole genome shotgun (WGS) entry which is preliminary data.</text>
</comment>
<dbReference type="Gene3D" id="1.25.10.10">
    <property type="entry name" value="Leucine-rich Repeat Variant"/>
    <property type="match status" value="1"/>
</dbReference>
<evidence type="ECO:0000256" key="5">
    <source>
        <dbReference type="ARBA" id="ARBA00023136"/>
    </source>
</evidence>
<reference evidence="8 9" key="1">
    <citation type="submission" date="2024-06" db="EMBL/GenBank/DDBJ databases">
        <authorList>
            <person name="Pan Q."/>
            <person name="Wen M."/>
            <person name="Jouanno E."/>
            <person name="Zahm M."/>
            <person name="Klopp C."/>
            <person name="Cabau C."/>
            <person name="Louis A."/>
            <person name="Berthelot C."/>
            <person name="Parey E."/>
            <person name="Roest Crollius H."/>
            <person name="Montfort J."/>
            <person name="Robinson-Rechavi M."/>
            <person name="Bouchez O."/>
            <person name="Lampietro C."/>
            <person name="Lopez Roques C."/>
            <person name="Donnadieu C."/>
            <person name="Postlethwait J."/>
            <person name="Bobe J."/>
            <person name="Verreycken H."/>
            <person name="Guiguen Y."/>
        </authorList>
    </citation>
    <scope>NUCLEOTIDE SEQUENCE [LARGE SCALE GENOMIC DNA]</scope>
    <source>
        <strain evidence="8">Up_M1</strain>
        <tissue evidence="8">Testis</tissue>
    </source>
</reference>
<dbReference type="GO" id="GO:0015031">
    <property type="term" value="P:protein transport"/>
    <property type="evidence" value="ECO:0007669"/>
    <property type="project" value="UniProtKB-KW"/>
</dbReference>
<accession>A0ABD0WAZ6</accession>
<evidence type="ECO:0000313" key="8">
    <source>
        <dbReference type="EMBL" id="KAL0968794.1"/>
    </source>
</evidence>